<keyword evidence="4" id="KW-1000">Mitochondrion outer membrane</keyword>
<evidence type="ECO:0000259" key="8">
    <source>
        <dbReference type="Pfam" id="PF10568"/>
    </source>
</evidence>
<evidence type="ECO:0000256" key="2">
    <source>
        <dbReference type="ARBA" id="ARBA00009170"/>
    </source>
</evidence>
<evidence type="ECO:0000313" key="10">
    <source>
        <dbReference type="Ensembl" id="ENSEBUP00000020710.1"/>
    </source>
</evidence>
<dbReference type="Proteomes" id="UP000694388">
    <property type="component" value="Unplaced"/>
</dbReference>
<keyword evidence="3" id="KW-0813">Transport</keyword>
<comment type="subcellular location">
    <subcellularLocation>
        <location evidence="1">Mitochondrion outer membrane</location>
    </subcellularLocation>
</comment>
<keyword evidence="5" id="KW-0653">Protein transport</keyword>
<evidence type="ECO:0000313" key="11">
    <source>
        <dbReference type="Proteomes" id="UP000694388"/>
    </source>
</evidence>
<dbReference type="GeneTree" id="ENSGT00950000182919"/>
<accession>A0A8C4QV59</accession>
<dbReference type="AlphaFoldDB" id="A0A8C4QV59"/>
<dbReference type="InterPro" id="IPR019564">
    <property type="entry name" value="Sam37/metaxin_N"/>
</dbReference>
<evidence type="ECO:0000259" key="9">
    <source>
        <dbReference type="Pfam" id="PF17171"/>
    </source>
</evidence>
<comment type="similarity">
    <text evidence="2">Belongs to the metaxin family.</text>
</comment>
<evidence type="ECO:0000256" key="7">
    <source>
        <dbReference type="ARBA" id="ARBA00023136"/>
    </source>
</evidence>
<dbReference type="SUPFAM" id="SSF47616">
    <property type="entry name" value="GST C-terminal domain-like"/>
    <property type="match status" value="1"/>
</dbReference>
<dbReference type="PANTHER" id="PTHR12289">
    <property type="entry name" value="METAXIN RELATED"/>
    <property type="match status" value="1"/>
</dbReference>
<organism evidence="10 11">
    <name type="scientific">Eptatretus burgeri</name>
    <name type="common">Inshore hagfish</name>
    <dbReference type="NCBI Taxonomy" id="7764"/>
    <lineage>
        <taxon>Eukaryota</taxon>
        <taxon>Metazoa</taxon>
        <taxon>Chordata</taxon>
        <taxon>Craniata</taxon>
        <taxon>Vertebrata</taxon>
        <taxon>Cyclostomata</taxon>
        <taxon>Myxini</taxon>
        <taxon>Myxiniformes</taxon>
        <taxon>Myxinidae</taxon>
        <taxon>Eptatretinae</taxon>
        <taxon>Eptatretus</taxon>
    </lineage>
</organism>
<dbReference type="InterPro" id="IPR033468">
    <property type="entry name" value="Metaxin_GST"/>
</dbReference>
<evidence type="ECO:0000256" key="5">
    <source>
        <dbReference type="ARBA" id="ARBA00022927"/>
    </source>
</evidence>
<name>A0A8C4QV59_EPTBU</name>
<dbReference type="GO" id="GO:0001401">
    <property type="term" value="C:SAM complex"/>
    <property type="evidence" value="ECO:0007669"/>
    <property type="project" value="InterPro"/>
</dbReference>
<dbReference type="Pfam" id="PF17171">
    <property type="entry name" value="GST_C_6"/>
    <property type="match status" value="1"/>
</dbReference>
<evidence type="ECO:0000256" key="1">
    <source>
        <dbReference type="ARBA" id="ARBA00004294"/>
    </source>
</evidence>
<protein>
    <recommendedName>
        <fullName evidence="12">Metaxin glutathione S-transferase domain-containing protein</fullName>
    </recommendedName>
</protein>
<reference evidence="10" key="2">
    <citation type="submission" date="2025-09" db="UniProtKB">
        <authorList>
            <consortium name="Ensembl"/>
        </authorList>
    </citation>
    <scope>IDENTIFICATION</scope>
</reference>
<dbReference type="OMA" id="CISHLAT"/>
<keyword evidence="7" id="KW-0472">Membrane</keyword>
<evidence type="ECO:0000256" key="4">
    <source>
        <dbReference type="ARBA" id="ARBA00022787"/>
    </source>
</evidence>
<evidence type="ECO:0000256" key="3">
    <source>
        <dbReference type="ARBA" id="ARBA00022448"/>
    </source>
</evidence>
<sequence length="187" mass="21068">MHTFWGDAFNYSEFTRPWLASSLPFPMGLILPGRVRGSATERFTQMVTKSSDATDEEFEQQMYSDATECLSLLSQSLGSREYFFSDRPSSLDAVVFAHVAPLIKARLPNSRLQHHVKSLDNLCLLCHRVLHQYFPHVEDGNFFIFLGGGEGGTFLSNLMMLPSTLYVVSMFAAKVEKLLNSKPYSVV</sequence>
<feature type="domain" description="Metaxin glutathione S-transferase" evidence="9">
    <location>
        <begin position="66"/>
        <end position="129"/>
    </location>
</feature>
<keyword evidence="6" id="KW-0496">Mitochondrion</keyword>
<dbReference type="GO" id="GO:0007005">
    <property type="term" value="P:mitochondrion organization"/>
    <property type="evidence" value="ECO:0007669"/>
    <property type="project" value="TreeGrafter"/>
</dbReference>
<evidence type="ECO:0008006" key="12">
    <source>
        <dbReference type="Google" id="ProtNLM"/>
    </source>
</evidence>
<feature type="domain" description="Mitochondrial outer membrane transport complex Sam37/metaxin N-terminal" evidence="8">
    <location>
        <begin position="1"/>
        <end position="36"/>
    </location>
</feature>
<dbReference type="Ensembl" id="ENSEBUT00000021286.1">
    <property type="protein sequence ID" value="ENSEBUP00000020710.1"/>
    <property type="gene ID" value="ENSEBUG00000012813.1"/>
</dbReference>
<dbReference type="PANTHER" id="PTHR12289:SF41">
    <property type="entry name" value="FAILED AXON CONNECTIONS-RELATED"/>
    <property type="match status" value="1"/>
</dbReference>
<keyword evidence="11" id="KW-1185">Reference proteome</keyword>
<proteinExistence type="inferred from homology"/>
<dbReference type="GO" id="GO:0015031">
    <property type="term" value="P:protein transport"/>
    <property type="evidence" value="ECO:0007669"/>
    <property type="project" value="UniProtKB-KW"/>
</dbReference>
<dbReference type="InterPro" id="IPR036282">
    <property type="entry name" value="Glutathione-S-Trfase_C_sf"/>
</dbReference>
<dbReference type="Pfam" id="PF10568">
    <property type="entry name" value="Tom37"/>
    <property type="match status" value="1"/>
</dbReference>
<dbReference type="InterPro" id="IPR050931">
    <property type="entry name" value="Mito_Protein_Transport_Metaxin"/>
</dbReference>
<reference evidence="10" key="1">
    <citation type="submission" date="2025-08" db="UniProtKB">
        <authorList>
            <consortium name="Ensembl"/>
        </authorList>
    </citation>
    <scope>IDENTIFICATION</scope>
</reference>
<evidence type="ECO:0000256" key="6">
    <source>
        <dbReference type="ARBA" id="ARBA00023128"/>
    </source>
</evidence>